<keyword evidence="4 10" id="KW-0812">Transmembrane</keyword>
<evidence type="ECO:0000256" key="3">
    <source>
        <dbReference type="ARBA" id="ARBA00022679"/>
    </source>
</evidence>
<feature type="transmembrane region" description="Helical" evidence="10">
    <location>
        <begin position="31"/>
        <end position="51"/>
    </location>
</feature>
<keyword evidence="7" id="KW-0443">Lipid metabolism</keyword>
<evidence type="ECO:0000256" key="2">
    <source>
        <dbReference type="ARBA" id="ARBA00005441"/>
    </source>
</evidence>
<dbReference type="GO" id="GO:0046513">
    <property type="term" value="P:ceramide biosynthetic process"/>
    <property type="evidence" value="ECO:0007669"/>
    <property type="project" value="TreeGrafter"/>
</dbReference>
<dbReference type="GO" id="GO:0000139">
    <property type="term" value="C:Golgi membrane"/>
    <property type="evidence" value="ECO:0007669"/>
    <property type="project" value="TreeGrafter"/>
</dbReference>
<feature type="transmembrane region" description="Helical" evidence="10">
    <location>
        <begin position="235"/>
        <end position="253"/>
    </location>
</feature>
<evidence type="ECO:0000256" key="1">
    <source>
        <dbReference type="ARBA" id="ARBA00004141"/>
    </source>
</evidence>
<feature type="region of interest" description="Disordered" evidence="9">
    <location>
        <begin position="303"/>
        <end position="323"/>
    </location>
</feature>
<evidence type="ECO:0000259" key="11">
    <source>
        <dbReference type="Pfam" id="PF14360"/>
    </source>
</evidence>
<name>A0A9W8I6D5_9FUNG</name>
<evidence type="ECO:0000256" key="9">
    <source>
        <dbReference type="SAM" id="MobiDB-lite"/>
    </source>
</evidence>
<dbReference type="OrthoDB" id="422827at2759"/>
<reference evidence="12" key="1">
    <citation type="submission" date="2022-07" db="EMBL/GenBank/DDBJ databases">
        <title>Phylogenomic reconstructions and comparative analyses of Kickxellomycotina fungi.</title>
        <authorList>
            <person name="Reynolds N.K."/>
            <person name="Stajich J.E."/>
            <person name="Barry K."/>
            <person name="Grigoriev I.V."/>
            <person name="Crous P."/>
            <person name="Smith M.E."/>
        </authorList>
    </citation>
    <scope>NUCLEOTIDE SEQUENCE</scope>
    <source>
        <strain evidence="12">NRRL 1566</strain>
    </source>
</reference>
<feature type="transmembrane region" description="Helical" evidence="10">
    <location>
        <begin position="98"/>
        <end position="117"/>
    </location>
</feature>
<organism evidence="12 13">
    <name type="scientific">Coemansia brasiliensis</name>
    <dbReference type="NCBI Taxonomy" id="2650707"/>
    <lineage>
        <taxon>Eukaryota</taxon>
        <taxon>Fungi</taxon>
        <taxon>Fungi incertae sedis</taxon>
        <taxon>Zoopagomycota</taxon>
        <taxon>Kickxellomycotina</taxon>
        <taxon>Kickxellomycetes</taxon>
        <taxon>Kickxellales</taxon>
        <taxon>Kickxellaceae</taxon>
        <taxon>Coemansia</taxon>
    </lineage>
</organism>
<keyword evidence="8 10" id="KW-0472">Membrane</keyword>
<dbReference type="AlphaFoldDB" id="A0A9W8I6D5"/>
<keyword evidence="6 10" id="KW-1133">Transmembrane helix</keyword>
<evidence type="ECO:0000256" key="4">
    <source>
        <dbReference type="ARBA" id="ARBA00022692"/>
    </source>
</evidence>
<dbReference type="PANTHER" id="PTHR21290:SF25">
    <property type="entry name" value="SPHINGOMYELIN SYNTHASE-RELATED PROTEIN 1"/>
    <property type="match status" value="1"/>
</dbReference>
<dbReference type="GO" id="GO:0005789">
    <property type="term" value="C:endoplasmic reticulum membrane"/>
    <property type="evidence" value="ECO:0007669"/>
    <property type="project" value="TreeGrafter"/>
</dbReference>
<dbReference type="Proteomes" id="UP001139887">
    <property type="component" value="Unassembled WGS sequence"/>
</dbReference>
<dbReference type="EMBL" id="JANBUW010000099">
    <property type="protein sequence ID" value="KAJ2849177.1"/>
    <property type="molecule type" value="Genomic_DNA"/>
</dbReference>
<sequence>MDVAAALARYIQGLVELGRSQAFRREIGRMLVAWGVLFVVGIWMVVCQQWSDTRWLRRWQEQTKQTETTEGWPESALLQDQVLEHLPLLERAWISDKLVGTSVLGCMLGCSILAGGWRQRVMLIRRLGWMVALLYLLRSLTISVTTMPPSAASCVISAQPQSTWQVILATPDILAGSVGQCTDKIFSGHTAILTISFLFWRRYATHWTFVAYSTIHTFAGILSVLLARYHYSIDVLVGLIFTVMVHHFYYALLASATLPMLLPSFGEPQLDGAADGSTYSMALLAPKDVQEWRDHDSVMNVDIGSSSSSTGPHSSPRPLYDGQHVRKRDNCCMSSLPDSNTEESHRMHDAIEIDHAGLLSGQVDQQQQLPSAGASCRWMGDACVSHKLATLLGVNRPFSTFLSCVVAWMDGLDIRISD</sequence>
<feature type="compositionally biased region" description="Low complexity" evidence="9">
    <location>
        <begin position="304"/>
        <end position="316"/>
    </location>
</feature>
<evidence type="ECO:0000256" key="8">
    <source>
        <dbReference type="ARBA" id="ARBA00023136"/>
    </source>
</evidence>
<keyword evidence="13" id="KW-1185">Reference proteome</keyword>
<comment type="subcellular location">
    <subcellularLocation>
        <location evidence="1">Membrane</location>
        <topology evidence="1">Multi-pass membrane protein</topology>
    </subcellularLocation>
</comment>
<feature type="transmembrane region" description="Helical" evidence="10">
    <location>
        <begin position="209"/>
        <end position="229"/>
    </location>
</feature>
<feature type="domain" description="Sphingomyelin synthase-like" evidence="11">
    <location>
        <begin position="180"/>
        <end position="250"/>
    </location>
</feature>
<keyword evidence="3" id="KW-0808">Transferase</keyword>
<proteinExistence type="inferred from homology"/>
<dbReference type="PANTHER" id="PTHR21290">
    <property type="entry name" value="SPHINGOMYELIN SYNTHETASE"/>
    <property type="match status" value="1"/>
</dbReference>
<evidence type="ECO:0000256" key="10">
    <source>
        <dbReference type="SAM" id="Phobius"/>
    </source>
</evidence>
<dbReference type="InterPro" id="IPR025749">
    <property type="entry name" value="Sphingomyelin_synth-like_dom"/>
</dbReference>
<dbReference type="GO" id="GO:0033188">
    <property type="term" value="F:sphingomyelin synthase activity"/>
    <property type="evidence" value="ECO:0007669"/>
    <property type="project" value="TreeGrafter"/>
</dbReference>
<protein>
    <recommendedName>
        <fullName evidence="11">Sphingomyelin synthase-like domain-containing protein</fullName>
    </recommendedName>
</protein>
<keyword evidence="5" id="KW-0746">Sphingolipid metabolism</keyword>
<comment type="caution">
    <text evidence="12">The sequence shown here is derived from an EMBL/GenBank/DDBJ whole genome shotgun (WGS) entry which is preliminary data.</text>
</comment>
<dbReference type="Pfam" id="PF14360">
    <property type="entry name" value="PAP2_C"/>
    <property type="match status" value="1"/>
</dbReference>
<dbReference type="InterPro" id="IPR045221">
    <property type="entry name" value="Sphingomyelin_synth-like"/>
</dbReference>
<comment type="similarity">
    <text evidence="2">Belongs to the sphingomyelin synthase family.</text>
</comment>
<evidence type="ECO:0000313" key="13">
    <source>
        <dbReference type="Proteomes" id="UP001139887"/>
    </source>
</evidence>
<accession>A0A9W8I6D5</accession>
<gene>
    <name evidence="12" type="ORF">IWW36_002812</name>
</gene>
<evidence type="ECO:0000256" key="6">
    <source>
        <dbReference type="ARBA" id="ARBA00022989"/>
    </source>
</evidence>
<evidence type="ECO:0000256" key="7">
    <source>
        <dbReference type="ARBA" id="ARBA00023098"/>
    </source>
</evidence>
<dbReference type="GO" id="GO:0005886">
    <property type="term" value="C:plasma membrane"/>
    <property type="evidence" value="ECO:0007669"/>
    <property type="project" value="TreeGrafter"/>
</dbReference>
<evidence type="ECO:0000313" key="12">
    <source>
        <dbReference type="EMBL" id="KAJ2849177.1"/>
    </source>
</evidence>
<evidence type="ECO:0000256" key="5">
    <source>
        <dbReference type="ARBA" id="ARBA00022919"/>
    </source>
</evidence>
<dbReference type="GO" id="GO:0047493">
    <property type="term" value="F:ceramide cholinephosphotransferase activity"/>
    <property type="evidence" value="ECO:0007669"/>
    <property type="project" value="TreeGrafter"/>
</dbReference>